<feature type="compositionally biased region" description="Low complexity" evidence="1">
    <location>
        <begin position="469"/>
        <end position="492"/>
    </location>
</feature>
<feature type="region of interest" description="Disordered" evidence="1">
    <location>
        <begin position="679"/>
        <end position="776"/>
    </location>
</feature>
<dbReference type="GO" id="GO:0005634">
    <property type="term" value="C:nucleus"/>
    <property type="evidence" value="ECO:0007669"/>
    <property type="project" value="TreeGrafter"/>
</dbReference>
<dbReference type="EnsemblMetazoa" id="ACUA021816-RA">
    <property type="protein sequence ID" value="ACUA021816-PA"/>
    <property type="gene ID" value="ACUA021816"/>
</dbReference>
<feature type="compositionally biased region" description="Basic and acidic residues" evidence="1">
    <location>
        <begin position="682"/>
        <end position="697"/>
    </location>
</feature>
<feature type="compositionally biased region" description="Basic residues" evidence="1">
    <location>
        <begin position="189"/>
        <end position="205"/>
    </location>
</feature>
<dbReference type="EMBL" id="AXCM01000360">
    <property type="status" value="NOT_ANNOTATED_CDS"/>
    <property type="molecule type" value="Genomic_DNA"/>
</dbReference>
<proteinExistence type="predicted"/>
<evidence type="ECO:0008006" key="4">
    <source>
        <dbReference type="Google" id="ProtNLM"/>
    </source>
</evidence>
<dbReference type="VEuPathDB" id="VectorBase:ACUA021816"/>
<evidence type="ECO:0000256" key="1">
    <source>
        <dbReference type="SAM" id="MobiDB-lite"/>
    </source>
</evidence>
<dbReference type="Gene3D" id="2.20.25.20">
    <property type="match status" value="1"/>
</dbReference>
<name>A0A182MMG4_9DIPT</name>
<keyword evidence="3" id="KW-1185">Reference proteome</keyword>
<protein>
    <recommendedName>
        <fullName evidence="4">F-box domain-containing protein</fullName>
    </recommendedName>
</protein>
<dbReference type="AlphaFoldDB" id="A0A182MMG4"/>
<feature type="region of interest" description="Disordered" evidence="1">
    <location>
        <begin position="1"/>
        <end position="46"/>
    </location>
</feature>
<feature type="compositionally biased region" description="Polar residues" evidence="1">
    <location>
        <begin position="750"/>
        <end position="776"/>
    </location>
</feature>
<dbReference type="PANTHER" id="PTHR15493">
    <property type="entry name" value="F-BOX ONLY PROTEIN 5 AND 43"/>
    <property type="match status" value="1"/>
</dbReference>
<reference evidence="3" key="1">
    <citation type="submission" date="2013-09" db="EMBL/GenBank/DDBJ databases">
        <title>The Genome Sequence of Anopheles culicifacies species A.</title>
        <authorList>
            <consortium name="The Broad Institute Genomics Platform"/>
            <person name="Neafsey D.E."/>
            <person name="Besansky N."/>
            <person name="Howell P."/>
            <person name="Walton C."/>
            <person name="Young S.K."/>
            <person name="Zeng Q."/>
            <person name="Gargeya S."/>
            <person name="Fitzgerald M."/>
            <person name="Haas B."/>
            <person name="Abouelleil A."/>
            <person name="Allen A.W."/>
            <person name="Alvarado L."/>
            <person name="Arachchi H.M."/>
            <person name="Berlin A.M."/>
            <person name="Chapman S.B."/>
            <person name="Gainer-Dewar J."/>
            <person name="Goldberg J."/>
            <person name="Griggs A."/>
            <person name="Gujja S."/>
            <person name="Hansen M."/>
            <person name="Howarth C."/>
            <person name="Imamovic A."/>
            <person name="Ireland A."/>
            <person name="Larimer J."/>
            <person name="McCowan C."/>
            <person name="Murphy C."/>
            <person name="Pearson M."/>
            <person name="Poon T.W."/>
            <person name="Priest M."/>
            <person name="Roberts A."/>
            <person name="Saif S."/>
            <person name="Shea T."/>
            <person name="Sisk P."/>
            <person name="Sykes S."/>
            <person name="Wortman J."/>
            <person name="Nusbaum C."/>
            <person name="Birren B."/>
        </authorList>
    </citation>
    <scope>NUCLEOTIDE SEQUENCE [LARGE SCALE GENOMIC DNA]</scope>
    <source>
        <strain evidence="3">A-37</strain>
    </source>
</reference>
<dbReference type="Proteomes" id="UP000075883">
    <property type="component" value="Unassembled WGS sequence"/>
</dbReference>
<organism evidence="2 3">
    <name type="scientific">Anopheles culicifacies</name>
    <dbReference type="NCBI Taxonomy" id="139723"/>
    <lineage>
        <taxon>Eukaryota</taxon>
        <taxon>Metazoa</taxon>
        <taxon>Ecdysozoa</taxon>
        <taxon>Arthropoda</taxon>
        <taxon>Hexapoda</taxon>
        <taxon>Insecta</taxon>
        <taxon>Pterygota</taxon>
        <taxon>Neoptera</taxon>
        <taxon>Endopterygota</taxon>
        <taxon>Diptera</taxon>
        <taxon>Nematocera</taxon>
        <taxon>Culicoidea</taxon>
        <taxon>Culicidae</taxon>
        <taxon>Anophelinae</taxon>
        <taxon>Anopheles</taxon>
        <taxon>culicifacies species complex</taxon>
    </lineage>
</organism>
<feature type="compositionally biased region" description="Polar residues" evidence="1">
    <location>
        <begin position="627"/>
        <end position="637"/>
    </location>
</feature>
<feature type="compositionally biased region" description="Polar residues" evidence="1">
    <location>
        <begin position="1"/>
        <end position="10"/>
    </location>
</feature>
<evidence type="ECO:0000313" key="2">
    <source>
        <dbReference type="EnsemblMetazoa" id="ACUA021816-PA"/>
    </source>
</evidence>
<feature type="compositionally biased region" description="Polar residues" evidence="1">
    <location>
        <begin position="702"/>
        <end position="736"/>
    </location>
</feature>
<dbReference type="GO" id="GO:0007088">
    <property type="term" value="P:regulation of mitotic nuclear division"/>
    <property type="evidence" value="ECO:0007669"/>
    <property type="project" value="InterPro"/>
</dbReference>
<dbReference type="InterPro" id="IPR047147">
    <property type="entry name" value="FBX5_43"/>
</dbReference>
<feature type="region of interest" description="Disordered" evidence="1">
    <location>
        <begin position="440"/>
        <end position="507"/>
    </location>
</feature>
<evidence type="ECO:0000313" key="3">
    <source>
        <dbReference type="Proteomes" id="UP000075883"/>
    </source>
</evidence>
<dbReference type="GO" id="GO:0045835">
    <property type="term" value="P:negative regulation of meiotic nuclear division"/>
    <property type="evidence" value="ECO:0007669"/>
    <property type="project" value="InterPro"/>
</dbReference>
<dbReference type="STRING" id="139723.A0A182MMG4"/>
<reference evidence="2" key="2">
    <citation type="submission" date="2020-05" db="UniProtKB">
        <authorList>
            <consortium name="EnsemblMetazoa"/>
        </authorList>
    </citation>
    <scope>IDENTIFICATION</scope>
    <source>
        <strain evidence="2">A-37</strain>
    </source>
</reference>
<feature type="region of interest" description="Disordered" evidence="1">
    <location>
        <begin position="116"/>
        <end position="224"/>
    </location>
</feature>
<sequence>MEDFQHQQAAIQPYFPATSKWPPDSTETLTGEGSPKHVHDGGSFGQDSGYNSYQATTSYNTFNMSSRNGASVTYATIDEGNENDCSLNESSSGPSAISLTPRTAASMDLLSKIHLTTPKTADRSKPTRRPIAFDYDGTGGTSVDGLSFLAPSTPERLPGMSRQLNVASQDTPRRTGNRSVNQPIQLTPHKAKGGSHSLKRKHSSLRGKLYSDGDVQLGDENRSDNLNDSFDVDCRRLEDISPILNTKRRKHHDRGIEDLMRSSTPKTVSSQPTFLQLNTNENRPAAKQNLRKIQSFSPSKMQSSYRRPLLRHNVVRALERTPEKKREQRVLAEIDLESSSENTAVPPRNFGALLGAPILEEPVQQLEQTVSTVPSFDDFSLTPSKASLVDPELVPRSSVDEPSFVADDFAMRHAPNYSYAPTLNSILEESPVRSQIISAKHPVPKTPPSISKSGRKLKRLGTNGSVSTASCSASPARSLRSLSRQSVRASVSPKVRRSHDAPNRSLKTSKSYNYCGYEYLNILHQLNKRNPDALALLLDYLADTDLVQVVRVSRGWRSIILNHRKTRKRLQRYLKQQKQNKENVDQRQENGEYTAYAQLPLEIKDQIEHNETPVGDSNGSDRRPFSRLNSRSFGNVSGSQLSIRCSVHAKDKSSFINVTKSPPVSPSMQKFTMNQKIASQLKPKEQLRPCPRCEHPSRIIFSRTSQSGTNKSRSSDLVHSSNDTANLSGAVRNNNEYSEKSPAHVRKNLFNDSTPSSAVETSLNHSSRVRLNSSESYHLGEQRMKLRCSTATKSFNCPSESSASGDRQDMRDSKCDYAICSGKLCGFKFCIKCLGVYHPSTACADLSIDSPTKEEDRGQPNVACSRQSRRSLLRLCRK</sequence>
<feature type="region of interest" description="Disordered" evidence="1">
    <location>
        <begin position="610"/>
        <end position="637"/>
    </location>
</feature>
<dbReference type="PANTHER" id="PTHR15493:SF9">
    <property type="entry name" value="GH14043P"/>
    <property type="match status" value="1"/>
</dbReference>
<accession>A0A182MMG4</accession>